<dbReference type="Gene3D" id="1.10.1520.10">
    <property type="entry name" value="Ribonuclease III domain"/>
    <property type="match status" value="1"/>
</dbReference>
<keyword evidence="2" id="KW-0732">Signal</keyword>
<dbReference type="GO" id="GO:0003725">
    <property type="term" value="F:double-stranded RNA binding"/>
    <property type="evidence" value="ECO:0007669"/>
    <property type="project" value="TreeGrafter"/>
</dbReference>
<dbReference type="InterPro" id="IPR036389">
    <property type="entry name" value="RNase_III_sf"/>
</dbReference>
<evidence type="ECO:0000256" key="1">
    <source>
        <dbReference type="ARBA" id="ARBA00022884"/>
    </source>
</evidence>
<dbReference type="SMART" id="SM00535">
    <property type="entry name" value="RIBOc"/>
    <property type="match status" value="1"/>
</dbReference>
<dbReference type="Pfam" id="PF14622">
    <property type="entry name" value="Ribonucleas_3_3"/>
    <property type="match status" value="1"/>
</dbReference>
<evidence type="ECO:0000313" key="4">
    <source>
        <dbReference type="EMBL" id="CAI0398797.1"/>
    </source>
</evidence>
<dbReference type="SUPFAM" id="SSF69065">
    <property type="entry name" value="RNase III domain-like"/>
    <property type="match status" value="1"/>
</dbReference>
<sequence length="190" mass="20082">MASRCFFFIALFITLVVFSSSQQVTAAHEPFDRRIQLSLSPFASGLEALQNQIGYSFQKVGLLRLAMTHSSYSLENNNALSILGANVIDTAVAVQSLRGDIDISSKTLSDRIAKVSNVDNSCAVDGKRLGIHKVIRVSSKTDSSTPSVVCGAFRAIFAAIAMDSGKVDEAGKVFLKVHGGGGGDVGRAAL</sequence>
<dbReference type="PROSITE" id="PS50142">
    <property type="entry name" value="RNASE_3_2"/>
    <property type="match status" value="1"/>
</dbReference>
<keyword evidence="5" id="KW-1185">Reference proteome</keyword>
<protein>
    <recommendedName>
        <fullName evidence="3">RNase III domain-containing protein</fullName>
    </recommendedName>
</protein>
<dbReference type="PANTHER" id="PTHR11207">
    <property type="entry name" value="RIBONUCLEASE III"/>
    <property type="match status" value="1"/>
</dbReference>
<keyword evidence="1" id="KW-0694">RNA-binding</keyword>
<feature type="domain" description="RNase III" evidence="3">
    <location>
        <begin position="46"/>
        <end position="165"/>
    </location>
</feature>
<evidence type="ECO:0000313" key="5">
    <source>
        <dbReference type="Proteomes" id="UP001154282"/>
    </source>
</evidence>
<dbReference type="GO" id="GO:0006396">
    <property type="term" value="P:RNA processing"/>
    <property type="evidence" value="ECO:0007669"/>
    <property type="project" value="InterPro"/>
</dbReference>
<gene>
    <name evidence="4" type="ORF">LITE_LOCUS10037</name>
</gene>
<comment type="caution">
    <text evidence="4">The sequence shown here is derived from an EMBL/GenBank/DDBJ whole genome shotgun (WGS) entry which is preliminary data.</text>
</comment>
<dbReference type="GO" id="GO:0005634">
    <property type="term" value="C:nucleus"/>
    <property type="evidence" value="ECO:0007669"/>
    <property type="project" value="TreeGrafter"/>
</dbReference>
<dbReference type="GO" id="GO:0004525">
    <property type="term" value="F:ribonuclease III activity"/>
    <property type="evidence" value="ECO:0007669"/>
    <property type="project" value="InterPro"/>
</dbReference>
<proteinExistence type="predicted"/>
<evidence type="ECO:0000259" key="3">
    <source>
        <dbReference type="PROSITE" id="PS50142"/>
    </source>
</evidence>
<name>A0AAV0IPP7_9ROSI</name>
<accession>A0AAV0IPP7</accession>
<dbReference type="PANTHER" id="PTHR11207:SF0">
    <property type="entry name" value="RIBONUCLEASE 3"/>
    <property type="match status" value="1"/>
</dbReference>
<dbReference type="InterPro" id="IPR000999">
    <property type="entry name" value="RNase_III_dom"/>
</dbReference>
<dbReference type="EMBL" id="CAMGYJ010000004">
    <property type="protein sequence ID" value="CAI0398797.1"/>
    <property type="molecule type" value="Genomic_DNA"/>
</dbReference>
<dbReference type="Proteomes" id="UP001154282">
    <property type="component" value="Unassembled WGS sequence"/>
</dbReference>
<evidence type="ECO:0000256" key="2">
    <source>
        <dbReference type="SAM" id="SignalP"/>
    </source>
</evidence>
<organism evidence="4 5">
    <name type="scientific">Linum tenue</name>
    <dbReference type="NCBI Taxonomy" id="586396"/>
    <lineage>
        <taxon>Eukaryota</taxon>
        <taxon>Viridiplantae</taxon>
        <taxon>Streptophyta</taxon>
        <taxon>Embryophyta</taxon>
        <taxon>Tracheophyta</taxon>
        <taxon>Spermatophyta</taxon>
        <taxon>Magnoliopsida</taxon>
        <taxon>eudicotyledons</taxon>
        <taxon>Gunneridae</taxon>
        <taxon>Pentapetalae</taxon>
        <taxon>rosids</taxon>
        <taxon>fabids</taxon>
        <taxon>Malpighiales</taxon>
        <taxon>Linaceae</taxon>
        <taxon>Linum</taxon>
    </lineage>
</organism>
<feature type="chain" id="PRO_5043594702" description="RNase III domain-containing protein" evidence="2">
    <location>
        <begin position="22"/>
        <end position="190"/>
    </location>
</feature>
<dbReference type="AlphaFoldDB" id="A0AAV0IPP7"/>
<reference evidence="4" key="1">
    <citation type="submission" date="2022-08" db="EMBL/GenBank/DDBJ databases">
        <authorList>
            <person name="Gutierrez-Valencia J."/>
        </authorList>
    </citation>
    <scope>NUCLEOTIDE SEQUENCE</scope>
</reference>
<feature type="signal peptide" evidence="2">
    <location>
        <begin position="1"/>
        <end position="21"/>
    </location>
</feature>
<dbReference type="GO" id="GO:0010468">
    <property type="term" value="P:regulation of gene expression"/>
    <property type="evidence" value="ECO:0007669"/>
    <property type="project" value="TreeGrafter"/>
</dbReference>